<keyword evidence="3" id="KW-0378">Hydrolase</keyword>
<dbReference type="EMBL" id="JBHUHO010000024">
    <property type="protein sequence ID" value="MFD2115747.1"/>
    <property type="molecule type" value="Genomic_DNA"/>
</dbReference>
<name>A0ABW4YJ56_9BACL</name>
<protein>
    <submittedName>
        <fullName evidence="3">Glycosyl hydrolase family 18 protein</fullName>
    </submittedName>
</protein>
<feature type="domain" description="GH18" evidence="2">
    <location>
        <begin position="259"/>
        <end position="578"/>
    </location>
</feature>
<accession>A0ABW4YJ56</accession>
<evidence type="ECO:0000256" key="1">
    <source>
        <dbReference type="SAM" id="Phobius"/>
    </source>
</evidence>
<feature type="transmembrane region" description="Helical" evidence="1">
    <location>
        <begin position="21"/>
        <end position="39"/>
    </location>
</feature>
<dbReference type="SUPFAM" id="SSF55383">
    <property type="entry name" value="Copper amine oxidase, domain N"/>
    <property type="match status" value="1"/>
</dbReference>
<dbReference type="Pfam" id="PF07833">
    <property type="entry name" value="Cu_amine_oxidN1"/>
    <property type="match status" value="1"/>
</dbReference>
<keyword evidence="4" id="KW-1185">Reference proteome</keyword>
<dbReference type="InterPro" id="IPR001223">
    <property type="entry name" value="Glyco_hydro18_cat"/>
</dbReference>
<dbReference type="InterPro" id="IPR011583">
    <property type="entry name" value="Chitinase_II/V-like_cat"/>
</dbReference>
<dbReference type="Pfam" id="PF06347">
    <property type="entry name" value="SH3_4"/>
    <property type="match status" value="1"/>
</dbReference>
<dbReference type="PANTHER" id="PTHR46066">
    <property type="entry name" value="CHITINASE DOMAIN-CONTAINING PROTEIN 1 FAMILY MEMBER"/>
    <property type="match status" value="1"/>
</dbReference>
<dbReference type="InterPro" id="IPR036582">
    <property type="entry name" value="Mao_N_sf"/>
</dbReference>
<dbReference type="Pfam" id="PF00704">
    <property type="entry name" value="Glyco_hydro_18"/>
    <property type="match status" value="1"/>
</dbReference>
<dbReference type="SMART" id="SM00636">
    <property type="entry name" value="Glyco_18"/>
    <property type="match status" value="1"/>
</dbReference>
<evidence type="ECO:0000313" key="3">
    <source>
        <dbReference type="EMBL" id="MFD2115747.1"/>
    </source>
</evidence>
<dbReference type="InterPro" id="IPR010466">
    <property type="entry name" value="DUF1058"/>
</dbReference>
<comment type="caution">
    <text evidence="3">The sequence shown here is derived from an EMBL/GenBank/DDBJ whole genome shotgun (WGS) entry which is preliminary data.</text>
</comment>
<dbReference type="InterPro" id="IPR029070">
    <property type="entry name" value="Chitinase_insertion_sf"/>
</dbReference>
<sequence length="580" mass="66434">MHTRANLPQRYGKRKSRKTKRWFVILLGVILILVGKYIYDHYIPSFQQVQPKYSSDFPITMNGKEAPFKALIDEDQVKLPLPLLQQWLEEDQHIHYEQDNGALVLTTSSSVLRMVVDEKVGQLQLAPYQLDSAAVEVDGVVYLPLQPLEKLYGIQVEYNAESGVTTLFHAGQTLQSAEVTKEKGVVMRIEPHIKAPYLAKVVQHEVVRVWEEEAGWFKVQNKLGHYGYVKKTGVQLTTTEQIPTLEKKEAFVAWKKPNSKINLVWEAVYGRRPDPATIGSMPGVNVISPTWFELADSKGNINEKADTAFVTWANKRDYEVWALFSNAFEPEQTTTVLANVDSRFTMIKQLLALADKYKLQGINVDFENVYTKDKENFVQFIREMTPFLHEQGLVVSVDVTPKSNSEMWSAFIDREALGKIVDYMMVMAYDEHWAASPKAGSVASLPWTEHAITKILEEDNVPSEKLILSMPLYTRIWTEKKLEDGTIKVSSKAVGMERVKNIIKEKKLTPKLDEQAGQHYVEYVEEGNRQRIWIEDELSITKRISLVHKYKLAGVASWQRAFETATIWPVIEKQLQQTKQ</sequence>
<keyword evidence="1" id="KW-1133">Transmembrane helix</keyword>
<dbReference type="RefSeq" id="WP_377771376.1">
    <property type="nucleotide sequence ID" value="NZ_JBHUHO010000024.1"/>
</dbReference>
<dbReference type="PANTHER" id="PTHR46066:SF2">
    <property type="entry name" value="CHITINASE DOMAIN-CONTAINING PROTEIN 1"/>
    <property type="match status" value="1"/>
</dbReference>
<dbReference type="Proteomes" id="UP001597362">
    <property type="component" value="Unassembled WGS sequence"/>
</dbReference>
<evidence type="ECO:0000313" key="4">
    <source>
        <dbReference type="Proteomes" id="UP001597362"/>
    </source>
</evidence>
<dbReference type="Gene3D" id="3.20.20.80">
    <property type="entry name" value="Glycosidases"/>
    <property type="match status" value="1"/>
</dbReference>
<organism evidence="3 4">
    <name type="scientific">Paenibacillus yanchengensis</name>
    <dbReference type="NCBI Taxonomy" id="2035833"/>
    <lineage>
        <taxon>Bacteria</taxon>
        <taxon>Bacillati</taxon>
        <taxon>Bacillota</taxon>
        <taxon>Bacilli</taxon>
        <taxon>Bacillales</taxon>
        <taxon>Paenibacillaceae</taxon>
        <taxon>Paenibacillus</taxon>
    </lineage>
</organism>
<dbReference type="GO" id="GO:0016787">
    <property type="term" value="F:hydrolase activity"/>
    <property type="evidence" value="ECO:0007669"/>
    <property type="project" value="UniProtKB-KW"/>
</dbReference>
<dbReference type="SUPFAM" id="SSF51445">
    <property type="entry name" value="(Trans)glycosidases"/>
    <property type="match status" value="1"/>
</dbReference>
<dbReference type="InterPro" id="IPR012854">
    <property type="entry name" value="Cu_amine_oxidase-like_N"/>
</dbReference>
<dbReference type="Gene3D" id="3.10.50.10">
    <property type="match status" value="1"/>
</dbReference>
<dbReference type="PROSITE" id="PS51910">
    <property type="entry name" value="GH18_2"/>
    <property type="match status" value="1"/>
</dbReference>
<dbReference type="InterPro" id="IPR017853">
    <property type="entry name" value="GH"/>
</dbReference>
<evidence type="ECO:0000259" key="2">
    <source>
        <dbReference type="PROSITE" id="PS51910"/>
    </source>
</evidence>
<reference evidence="4" key="1">
    <citation type="journal article" date="2019" name="Int. J. Syst. Evol. Microbiol.">
        <title>The Global Catalogue of Microorganisms (GCM) 10K type strain sequencing project: providing services to taxonomists for standard genome sequencing and annotation.</title>
        <authorList>
            <consortium name="The Broad Institute Genomics Platform"/>
            <consortium name="The Broad Institute Genome Sequencing Center for Infectious Disease"/>
            <person name="Wu L."/>
            <person name="Ma J."/>
        </authorList>
    </citation>
    <scope>NUCLEOTIDE SEQUENCE [LARGE SCALE GENOMIC DNA]</scope>
    <source>
        <strain evidence="4">GH52</strain>
    </source>
</reference>
<keyword evidence="1" id="KW-0472">Membrane</keyword>
<keyword evidence="1" id="KW-0812">Transmembrane</keyword>
<gene>
    <name evidence="3" type="ORF">ACFSJH_08400</name>
</gene>
<proteinExistence type="predicted"/>